<evidence type="ECO:0000256" key="4">
    <source>
        <dbReference type="ARBA" id="ARBA00022748"/>
    </source>
</evidence>
<feature type="transmembrane region" description="Helical" evidence="7">
    <location>
        <begin position="325"/>
        <end position="344"/>
    </location>
</feature>
<protein>
    <submittedName>
        <fullName evidence="10">Thioredoxin family protein</fullName>
    </submittedName>
</protein>
<dbReference type="SUPFAM" id="SSF52833">
    <property type="entry name" value="Thioredoxin-like"/>
    <property type="match status" value="1"/>
</dbReference>
<comment type="caution">
    <text evidence="10">The sequence shown here is derived from an EMBL/GenBank/DDBJ whole genome shotgun (WGS) entry which is preliminary data.</text>
</comment>
<feature type="chain" id="PRO_5045704475" evidence="8">
    <location>
        <begin position="26"/>
        <end position="678"/>
    </location>
</feature>
<organism evidence="10 11">
    <name type="scientific">Rhizomicrobium electricum</name>
    <dbReference type="NCBI Taxonomy" id="480070"/>
    <lineage>
        <taxon>Bacteria</taxon>
        <taxon>Pseudomonadati</taxon>
        <taxon>Pseudomonadota</taxon>
        <taxon>Alphaproteobacteria</taxon>
        <taxon>Micropepsales</taxon>
        <taxon>Micropepsaceae</taxon>
        <taxon>Rhizomicrobium</taxon>
    </lineage>
</organism>
<feature type="transmembrane region" description="Helical" evidence="7">
    <location>
        <begin position="364"/>
        <end position="383"/>
    </location>
</feature>
<proteinExistence type="predicted"/>
<dbReference type="CDD" id="cd02953">
    <property type="entry name" value="DsbDgamma"/>
    <property type="match status" value="1"/>
</dbReference>
<feature type="domain" description="Thioredoxin" evidence="9">
    <location>
        <begin position="548"/>
        <end position="671"/>
    </location>
</feature>
<accession>A0ABN1F9H5</accession>
<feature type="transmembrane region" description="Helical" evidence="7">
    <location>
        <begin position="404"/>
        <end position="430"/>
    </location>
</feature>
<dbReference type="InterPro" id="IPR028250">
    <property type="entry name" value="DsbDN"/>
</dbReference>
<feature type="transmembrane region" description="Helical" evidence="7">
    <location>
        <begin position="503"/>
        <end position="521"/>
    </location>
</feature>
<dbReference type="InterPro" id="IPR003834">
    <property type="entry name" value="Cyt_c_assmbl_TM_dom"/>
</dbReference>
<evidence type="ECO:0000256" key="2">
    <source>
        <dbReference type="ARBA" id="ARBA00022475"/>
    </source>
</evidence>
<feature type="transmembrane region" description="Helical" evidence="7">
    <location>
        <begin position="280"/>
        <end position="304"/>
    </location>
</feature>
<keyword evidence="4" id="KW-0201">Cytochrome c-type biogenesis</keyword>
<keyword evidence="5 7" id="KW-1133">Transmembrane helix</keyword>
<evidence type="ECO:0000256" key="3">
    <source>
        <dbReference type="ARBA" id="ARBA00022692"/>
    </source>
</evidence>
<evidence type="ECO:0000256" key="6">
    <source>
        <dbReference type="ARBA" id="ARBA00023136"/>
    </source>
</evidence>
<dbReference type="Proteomes" id="UP001499951">
    <property type="component" value="Unassembled WGS sequence"/>
</dbReference>
<evidence type="ECO:0000256" key="5">
    <source>
        <dbReference type="ARBA" id="ARBA00022989"/>
    </source>
</evidence>
<keyword evidence="8" id="KW-0732">Signal</keyword>
<evidence type="ECO:0000256" key="1">
    <source>
        <dbReference type="ARBA" id="ARBA00004651"/>
    </source>
</evidence>
<keyword evidence="11" id="KW-1185">Reference proteome</keyword>
<evidence type="ECO:0000256" key="8">
    <source>
        <dbReference type="SAM" id="SignalP"/>
    </source>
</evidence>
<feature type="transmembrane region" description="Helical" evidence="7">
    <location>
        <begin position="436"/>
        <end position="459"/>
    </location>
</feature>
<dbReference type="InterPro" id="IPR036249">
    <property type="entry name" value="Thioredoxin-like_sf"/>
</dbReference>
<reference evidence="10 11" key="1">
    <citation type="journal article" date="2019" name="Int. J. Syst. Evol. Microbiol.">
        <title>The Global Catalogue of Microorganisms (GCM) 10K type strain sequencing project: providing services to taxonomists for standard genome sequencing and annotation.</title>
        <authorList>
            <consortium name="The Broad Institute Genomics Platform"/>
            <consortium name="The Broad Institute Genome Sequencing Center for Infectious Disease"/>
            <person name="Wu L."/>
            <person name="Ma J."/>
        </authorList>
    </citation>
    <scope>NUCLEOTIDE SEQUENCE [LARGE SCALE GENOMIC DNA]</scope>
    <source>
        <strain evidence="10 11">JCM 15089</strain>
    </source>
</reference>
<dbReference type="Gene3D" id="3.40.30.10">
    <property type="entry name" value="Glutaredoxin"/>
    <property type="match status" value="1"/>
</dbReference>
<dbReference type="Pfam" id="PF11412">
    <property type="entry name" value="DsbD_N"/>
    <property type="match status" value="1"/>
</dbReference>
<dbReference type="PANTHER" id="PTHR32234">
    <property type="entry name" value="THIOL:DISULFIDE INTERCHANGE PROTEIN DSBD"/>
    <property type="match status" value="1"/>
</dbReference>
<dbReference type="Pfam" id="PF02683">
    <property type="entry name" value="DsbD_TM"/>
    <property type="match status" value="1"/>
</dbReference>
<name>A0ABN1F9H5_9PROT</name>
<evidence type="ECO:0000256" key="7">
    <source>
        <dbReference type="SAM" id="Phobius"/>
    </source>
</evidence>
<dbReference type="PANTHER" id="PTHR32234:SF3">
    <property type="entry name" value="SUPPRESSION OF COPPER SENSITIVITY PROTEIN"/>
    <property type="match status" value="1"/>
</dbReference>
<keyword evidence="2" id="KW-1003">Cell membrane</keyword>
<evidence type="ECO:0000313" key="11">
    <source>
        <dbReference type="Proteomes" id="UP001499951"/>
    </source>
</evidence>
<gene>
    <name evidence="10" type="ORF">GCM10008942_38440</name>
</gene>
<evidence type="ECO:0000313" key="10">
    <source>
        <dbReference type="EMBL" id="GAA0585791.1"/>
    </source>
</evidence>
<keyword evidence="3 7" id="KW-0812">Transmembrane</keyword>
<dbReference type="EMBL" id="BAAADD010000012">
    <property type="protein sequence ID" value="GAA0585791.1"/>
    <property type="molecule type" value="Genomic_DNA"/>
</dbReference>
<keyword evidence="6 7" id="KW-0472">Membrane</keyword>
<dbReference type="Pfam" id="PF13899">
    <property type="entry name" value="Thioredoxin_7"/>
    <property type="match status" value="1"/>
</dbReference>
<dbReference type="PROSITE" id="PS51352">
    <property type="entry name" value="THIOREDOXIN_2"/>
    <property type="match status" value="1"/>
</dbReference>
<evidence type="ECO:0000259" key="9">
    <source>
        <dbReference type="PROSITE" id="PS51352"/>
    </source>
</evidence>
<sequence>MMPERILIFVFAAFTAMVLAPDAQAGSVATLDHVRLAATLEAPLQPGKTVWVAIRQQMDPGWHTYWRNPGEAGVATSIAWTLPPGISAGDIRWPAPEQFSDETVTNYGYEKDATLLVPLTAAATAEPGMAHLTVNLLACEHMCIPEQATLDLDLGKASGDAAMFKAARRAIPRPFAGKAHFSVDAHSARVVLDLPQAHGLAADAVSVFPVAQSLMADGGVAHVSVDGSRVTWIMPAQAGAKAPSTFAGVFMIAGQGAWAFTALPGITAAPLDAAQENTSLMAALALAFLGGLILNLMPCVLPVLSMKALALARTGSDSAEAKREGLFYLAGVMATFAIMAAMLLALKASGAALGWGFQLQSPLIVLSLALLMAAIGMNLFGVFELPLGFSGAGDHLAQSGGAKGAFFTGALAVVVASPCTAPFMGAALGFALTQPVLAAASVFLALGLGFAAPFTVVSFSPAFVRLLPKPGHWMNAFKQALAFPMFATAIWLLWVLGRQSGTDAVVVGLAVSLGIALLVWLCRVTPGLWSWVVGIAGAAAITISSVLALAAPASPSQAMWRPWSEQALASARQAGRPVLVDFSAAWCVTCLVNERVALNDAAVVKRLKEGRVVTLKGDWTNPDPAITAALHQFGRDGVPLYVLYAPNGGTDVLPQILTPKTVITALAKLETTAMASPN</sequence>
<dbReference type="InterPro" id="IPR035671">
    <property type="entry name" value="DsbD_gamma"/>
</dbReference>
<dbReference type="InterPro" id="IPR013766">
    <property type="entry name" value="Thioredoxin_domain"/>
</dbReference>
<feature type="signal peptide" evidence="8">
    <location>
        <begin position="1"/>
        <end position="25"/>
    </location>
</feature>
<feature type="transmembrane region" description="Helical" evidence="7">
    <location>
        <begin position="528"/>
        <end position="551"/>
    </location>
</feature>
<feature type="transmembrane region" description="Helical" evidence="7">
    <location>
        <begin position="480"/>
        <end position="497"/>
    </location>
</feature>
<comment type="subcellular location">
    <subcellularLocation>
        <location evidence="1">Cell membrane</location>
        <topology evidence="1">Multi-pass membrane protein</topology>
    </subcellularLocation>
</comment>